<feature type="transmembrane region" description="Helical" evidence="1">
    <location>
        <begin position="56"/>
        <end position="78"/>
    </location>
</feature>
<feature type="transmembrane region" description="Helical" evidence="1">
    <location>
        <begin position="6"/>
        <end position="26"/>
    </location>
</feature>
<keyword evidence="3" id="KW-1185">Reference proteome</keyword>
<organism evidence="2 3">
    <name type="scientific">Ponticoccus litoralis</name>
    <dbReference type="NCBI Taxonomy" id="422297"/>
    <lineage>
        <taxon>Bacteria</taxon>
        <taxon>Pseudomonadati</taxon>
        <taxon>Pseudomonadota</taxon>
        <taxon>Alphaproteobacteria</taxon>
        <taxon>Rhodobacterales</taxon>
        <taxon>Roseobacteraceae</taxon>
        <taxon>Ponticoccus</taxon>
    </lineage>
</organism>
<keyword evidence="1" id="KW-0812">Transmembrane</keyword>
<dbReference type="EMBL" id="JBDNCH010000002">
    <property type="protein sequence ID" value="MEN9061020.1"/>
    <property type="molecule type" value="Genomic_DNA"/>
</dbReference>
<dbReference type="Proteomes" id="UP001428774">
    <property type="component" value="Unassembled WGS sequence"/>
</dbReference>
<name>A0AAW9SPY2_9RHOB</name>
<accession>A0AAW9SPY2</accession>
<dbReference type="RefSeq" id="WP_347166137.1">
    <property type="nucleotide sequence ID" value="NZ_JBDNCH010000002.1"/>
</dbReference>
<evidence type="ECO:0000313" key="2">
    <source>
        <dbReference type="EMBL" id="MEN9061020.1"/>
    </source>
</evidence>
<comment type="caution">
    <text evidence="2">The sequence shown here is derived from an EMBL/GenBank/DDBJ whole genome shotgun (WGS) entry which is preliminary data.</text>
</comment>
<protein>
    <submittedName>
        <fullName evidence="2">Uncharacterized protein</fullName>
    </submittedName>
</protein>
<reference evidence="2 3" key="1">
    <citation type="submission" date="2024-05" db="EMBL/GenBank/DDBJ databases">
        <title>Genome sequence of Ponticoccus litoralis KCCM 90028.</title>
        <authorList>
            <person name="Kim J.M."/>
            <person name="Lee J.K."/>
            <person name="Choi B.J."/>
            <person name="Bayburt H."/>
            <person name="Baek J.H."/>
            <person name="Jeon C.O."/>
        </authorList>
    </citation>
    <scope>NUCLEOTIDE SEQUENCE [LARGE SCALE GENOMIC DNA]</scope>
    <source>
        <strain evidence="2 3">KCCM 90028</strain>
    </source>
</reference>
<feature type="transmembrane region" description="Helical" evidence="1">
    <location>
        <begin position="31"/>
        <end position="50"/>
    </location>
</feature>
<sequence length="110" mass="11783">MSAPLLISFLVSFIGGPLLCSALLALPRSLFVLLVLAGAVVVSMTLALRFRGGRPVLSLGLIWLGWVLAVAMVALAVMRRAPQTRRWVTVIALLATTLPWFGLATARLMV</sequence>
<keyword evidence="1" id="KW-1133">Transmembrane helix</keyword>
<evidence type="ECO:0000313" key="3">
    <source>
        <dbReference type="Proteomes" id="UP001428774"/>
    </source>
</evidence>
<dbReference type="AlphaFoldDB" id="A0AAW9SPY2"/>
<gene>
    <name evidence="2" type="ORF">ABFB10_08165</name>
</gene>
<proteinExistence type="predicted"/>
<evidence type="ECO:0000256" key="1">
    <source>
        <dbReference type="SAM" id="Phobius"/>
    </source>
</evidence>
<feature type="transmembrane region" description="Helical" evidence="1">
    <location>
        <begin position="90"/>
        <end position="109"/>
    </location>
</feature>
<keyword evidence="1" id="KW-0472">Membrane</keyword>